<keyword evidence="6 10" id="KW-0133">Cell shape</keyword>
<evidence type="ECO:0000256" key="7">
    <source>
        <dbReference type="ARBA" id="ARBA00022984"/>
    </source>
</evidence>
<feature type="domain" description="Mur ligase N-terminal catalytic" evidence="12">
    <location>
        <begin position="32"/>
        <end position="75"/>
    </location>
</feature>
<comment type="subcellular location">
    <subcellularLocation>
        <location evidence="10 11">Cytoplasm</location>
    </subcellularLocation>
</comment>
<evidence type="ECO:0000259" key="13">
    <source>
        <dbReference type="Pfam" id="PF02875"/>
    </source>
</evidence>
<evidence type="ECO:0000256" key="9">
    <source>
        <dbReference type="ARBA" id="ARBA00023316"/>
    </source>
</evidence>
<evidence type="ECO:0000313" key="16">
    <source>
        <dbReference type="Proteomes" id="UP000754710"/>
    </source>
</evidence>
<evidence type="ECO:0000256" key="6">
    <source>
        <dbReference type="ARBA" id="ARBA00022960"/>
    </source>
</evidence>
<dbReference type="Gene3D" id="3.90.190.20">
    <property type="entry name" value="Mur ligase, C-terminal domain"/>
    <property type="match status" value="1"/>
</dbReference>
<dbReference type="RefSeq" id="WP_221023473.1">
    <property type="nucleotide sequence ID" value="NZ_JAIEZQ010000001.1"/>
</dbReference>
<dbReference type="InterPro" id="IPR005863">
    <property type="entry name" value="UDP-N-AcMur_synth"/>
</dbReference>
<keyword evidence="5 10" id="KW-0067">ATP-binding</keyword>
<dbReference type="InterPro" id="IPR035911">
    <property type="entry name" value="MurE/MurF_N"/>
</dbReference>
<evidence type="ECO:0000256" key="5">
    <source>
        <dbReference type="ARBA" id="ARBA00022840"/>
    </source>
</evidence>
<comment type="similarity">
    <text evidence="10">Belongs to the MurCDEF family. MurF subfamily.</text>
</comment>
<evidence type="ECO:0000256" key="1">
    <source>
        <dbReference type="ARBA" id="ARBA00022490"/>
    </source>
</evidence>
<accession>A0ABS7RJD8</accession>
<evidence type="ECO:0000256" key="10">
    <source>
        <dbReference type="HAMAP-Rule" id="MF_02019"/>
    </source>
</evidence>
<comment type="function">
    <text evidence="10 11">Involved in cell wall formation. Catalyzes the final step in the synthesis of UDP-N-acetylmuramoyl-pentapeptide, the precursor of murein.</text>
</comment>
<dbReference type="Pfam" id="PF01225">
    <property type="entry name" value="Mur_ligase"/>
    <property type="match status" value="1"/>
</dbReference>
<dbReference type="EC" id="6.3.2.10" evidence="10 11"/>
<feature type="domain" description="Mur ligase central" evidence="14">
    <location>
        <begin position="107"/>
        <end position="293"/>
    </location>
</feature>
<comment type="pathway">
    <text evidence="10 11">Cell wall biogenesis; peptidoglycan biosynthesis.</text>
</comment>
<keyword evidence="8 10" id="KW-0131">Cell cycle</keyword>
<feature type="binding site" evidence="10">
    <location>
        <begin position="108"/>
        <end position="114"/>
    </location>
    <ligand>
        <name>ATP</name>
        <dbReference type="ChEBI" id="CHEBI:30616"/>
    </ligand>
</feature>
<keyword evidence="1 10" id="KW-0963">Cytoplasm</keyword>
<keyword evidence="4 10" id="KW-0547">Nucleotide-binding</keyword>
<dbReference type="InterPro" id="IPR000713">
    <property type="entry name" value="Mur_ligase_N"/>
</dbReference>
<protein>
    <recommendedName>
        <fullName evidence="10 11">UDP-N-acetylmuramoyl-tripeptide--D-alanyl-D-alanine ligase</fullName>
        <ecNumber evidence="10 11">6.3.2.10</ecNumber>
    </recommendedName>
    <alternativeName>
        <fullName evidence="10">D-alanyl-D-alanine-adding enzyme</fullName>
    </alternativeName>
</protein>
<evidence type="ECO:0000256" key="8">
    <source>
        <dbReference type="ARBA" id="ARBA00023306"/>
    </source>
</evidence>
<dbReference type="Gene3D" id="3.40.1390.10">
    <property type="entry name" value="MurE/MurF, N-terminal domain"/>
    <property type="match status" value="1"/>
</dbReference>
<dbReference type="InterPro" id="IPR004101">
    <property type="entry name" value="Mur_ligase_C"/>
</dbReference>
<dbReference type="NCBIfam" id="TIGR01143">
    <property type="entry name" value="murF"/>
    <property type="match status" value="1"/>
</dbReference>
<organism evidence="15 16">
    <name type="scientific">Nocardioides jiangsuensis</name>
    <dbReference type="NCBI Taxonomy" id="2866161"/>
    <lineage>
        <taxon>Bacteria</taxon>
        <taxon>Bacillati</taxon>
        <taxon>Actinomycetota</taxon>
        <taxon>Actinomycetes</taxon>
        <taxon>Propionibacteriales</taxon>
        <taxon>Nocardioidaceae</taxon>
        <taxon>Nocardioides</taxon>
    </lineage>
</organism>
<dbReference type="SUPFAM" id="SSF53623">
    <property type="entry name" value="MurD-like peptide ligases, catalytic domain"/>
    <property type="match status" value="1"/>
</dbReference>
<evidence type="ECO:0000259" key="14">
    <source>
        <dbReference type="Pfam" id="PF08245"/>
    </source>
</evidence>
<evidence type="ECO:0000256" key="2">
    <source>
        <dbReference type="ARBA" id="ARBA00022598"/>
    </source>
</evidence>
<dbReference type="InterPro" id="IPR036565">
    <property type="entry name" value="Mur-like_cat_sf"/>
</dbReference>
<evidence type="ECO:0000256" key="11">
    <source>
        <dbReference type="RuleBase" id="RU004136"/>
    </source>
</evidence>
<dbReference type="SUPFAM" id="SSF53244">
    <property type="entry name" value="MurD-like peptide ligases, peptide-binding domain"/>
    <property type="match status" value="1"/>
</dbReference>
<sequence>MIPLTLPELAAVVGGEVHDDTGVTVTGPAFVDSRVAELGGLFVAFAGEHVDGHAYAAAALEAGAAAVLGTRPVGLPAVVVADPLDALGRLARHVLARLPQVRVVALTGSQGKTSTKDLLAGVLAESGTTVATAGSFNNEIGLPLTVLRADAATENLVLEMGSRGIGHLRDLCAVAPPLVSLVLNVGKAHIGEFGSQEAIAQAKGELVDALTEEGTAVLNADDPLVLAMAGRSRGAVLTFGESARADVRLENLTLDELGRPRFDLVTGTQRAHVEMRLVGEHHALNATAAAATALALGVPLADCARALTAARASRWRMEVHERADGVTVINDAYNANPDSMRAALKALAAVGRGRGPDTRTVAVLGEMRELGESSRDEHDALGRLAVRLDIHQLLVVGEPARPMHLGACLEGSWGEESVFVEDNAHALAWLREHVAPGDVVLLKASRAAALETVAEALLADDPGQDPGPKESPR</sequence>
<dbReference type="Pfam" id="PF02875">
    <property type="entry name" value="Mur_ligase_C"/>
    <property type="match status" value="1"/>
</dbReference>
<dbReference type="Pfam" id="PF08245">
    <property type="entry name" value="Mur_ligase_M"/>
    <property type="match status" value="1"/>
</dbReference>
<evidence type="ECO:0000256" key="4">
    <source>
        <dbReference type="ARBA" id="ARBA00022741"/>
    </source>
</evidence>
<dbReference type="Gene3D" id="3.40.1190.10">
    <property type="entry name" value="Mur-like, catalytic domain"/>
    <property type="match status" value="1"/>
</dbReference>
<evidence type="ECO:0000259" key="12">
    <source>
        <dbReference type="Pfam" id="PF01225"/>
    </source>
</evidence>
<gene>
    <name evidence="10" type="primary">murF</name>
    <name evidence="15" type="ORF">K1X13_02595</name>
</gene>
<dbReference type="InterPro" id="IPR013221">
    <property type="entry name" value="Mur_ligase_cen"/>
</dbReference>
<dbReference type="Proteomes" id="UP000754710">
    <property type="component" value="Unassembled WGS sequence"/>
</dbReference>
<keyword evidence="2 10" id="KW-0436">Ligase</keyword>
<keyword evidence="7 10" id="KW-0573">Peptidoglycan synthesis</keyword>
<comment type="catalytic activity">
    <reaction evidence="10 11">
        <text>D-alanyl-D-alanine + UDP-N-acetyl-alpha-D-muramoyl-L-alanyl-gamma-D-glutamyl-meso-2,6-diaminopimelate + ATP = UDP-N-acetyl-alpha-D-muramoyl-L-alanyl-gamma-D-glutamyl-meso-2,6-diaminopimeloyl-D-alanyl-D-alanine + ADP + phosphate + H(+)</text>
        <dbReference type="Rhea" id="RHEA:28374"/>
        <dbReference type="ChEBI" id="CHEBI:15378"/>
        <dbReference type="ChEBI" id="CHEBI:30616"/>
        <dbReference type="ChEBI" id="CHEBI:43474"/>
        <dbReference type="ChEBI" id="CHEBI:57822"/>
        <dbReference type="ChEBI" id="CHEBI:61386"/>
        <dbReference type="ChEBI" id="CHEBI:83905"/>
        <dbReference type="ChEBI" id="CHEBI:456216"/>
        <dbReference type="EC" id="6.3.2.10"/>
    </reaction>
</comment>
<keyword evidence="9 10" id="KW-0961">Cell wall biogenesis/degradation</keyword>
<dbReference type="SUPFAM" id="SSF63418">
    <property type="entry name" value="MurE/MurF N-terminal domain"/>
    <property type="match status" value="1"/>
</dbReference>
<comment type="caution">
    <text evidence="15">The sequence shown here is derived from an EMBL/GenBank/DDBJ whole genome shotgun (WGS) entry which is preliminary data.</text>
</comment>
<dbReference type="InterPro" id="IPR051046">
    <property type="entry name" value="MurCDEF_CellWall_CoF430Synth"/>
</dbReference>
<evidence type="ECO:0000313" key="15">
    <source>
        <dbReference type="EMBL" id="MBY9073702.1"/>
    </source>
</evidence>
<dbReference type="HAMAP" id="MF_02019">
    <property type="entry name" value="MurF"/>
    <property type="match status" value="1"/>
</dbReference>
<feature type="domain" description="Mur ligase C-terminal" evidence="13">
    <location>
        <begin position="316"/>
        <end position="446"/>
    </location>
</feature>
<dbReference type="InterPro" id="IPR036615">
    <property type="entry name" value="Mur_ligase_C_dom_sf"/>
</dbReference>
<dbReference type="GO" id="GO:0016874">
    <property type="term" value="F:ligase activity"/>
    <property type="evidence" value="ECO:0007669"/>
    <property type="project" value="UniProtKB-KW"/>
</dbReference>
<proteinExistence type="inferred from homology"/>
<reference evidence="15 16" key="1">
    <citation type="submission" date="2021-08" db="EMBL/GenBank/DDBJ databases">
        <title>Nocardioides bacterium WL0053 sp. nov., isolated from the sediment.</title>
        <authorList>
            <person name="Wang L."/>
            <person name="Zhang D."/>
            <person name="Zhang A."/>
        </authorList>
    </citation>
    <scope>NUCLEOTIDE SEQUENCE [LARGE SCALE GENOMIC DNA]</scope>
    <source>
        <strain evidence="15 16">WL0053</strain>
    </source>
</reference>
<dbReference type="EMBL" id="JAIEZQ010000001">
    <property type="protein sequence ID" value="MBY9073702.1"/>
    <property type="molecule type" value="Genomic_DNA"/>
</dbReference>
<evidence type="ECO:0000256" key="3">
    <source>
        <dbReference type="ARBA" id="ARBA00022618"/>
    </source>
</evidence>
<dbReference type="PANTHER" id="PTHR43024">
    <property type="entry name" value="UDP-N-ACETYLMURAMOYL-TRIPEPTIDE--D-ALANYL-D-ALANINE LIGASE"/>
    <property type="match status" value="1"/>
</dbReference>
<dbReference type="PANTHER" id="PTHR43024:SF1">
    <property type="entry name" value="UDP-N-ACETYLMURAMOYL-TRIPEPTIDE--D-ALANYL-D-ALANINE LIGASE"/>
    <property type="match status" value="1"/>
</dbReference>
<keyword evidence="16" id="KW-1185">Reference proteome</keyword>
<keyword evidence="3 10" id="KW-0132">Cell division</keyword>
<name>A0ABS7RJD8_9ACTN</name>